<comment type="caution">
    <text evidence="2">The sequence shown here is derived from an EMBL/GenBank/DDBJ whole genome shotgun (WGS) entry which is preliminary data.</text>
</comment>
<feature type="domain" description="DUF4136" evidence="1">
    <location>
        <begin position="2"/>
        <end position="143"/>
    </location>
</feature>
<dbReference type="EMBL" id="BMXB01000009">
    <property type="protein sequence ID" value="GHA40841.1"/>
    <property type="molecule type" value="Genomic_DNA"/>
</dbReference>
<dbReference type="Pfam" id="PF13590">
    <property type="entry name" value="DUF4136"/>
    <property type="match status" value="1"/>
</dbReference>
<sequence length="145" mass="16073">MNFDNYVTYSLYPEFHSGLSQLDERRLVSGLESTLQEKGFSSSQMPDLYVNVYTEEFQEQSRNNIGIGVGGGGGNLGVGVSGGIPLGGPKTFLKLTFDFIDVQDDSLIWQAVVESKFDPDASPEKRQARFERIVKKALEGYPPKK</sequence>
<keyword evidence="3" id="KW-1185">Reference proteome</keyword>
<dbReference type="InterPro" id="IPR025411">
    <property type="entry name" value="DUF4136"/>
</dbReference>
<reference evidence="2" key="1">
    <citation type="journal article" date="2014" name="Int. J. Syst. Evol. Microbiol.">
        <title>Complete genome sequence of Corynebacterium casei LMG S-19264T (=DSM 44701T), isolated from a smear-ripened cheese.</title>
        <authorList>
            <consortium name="US DOE Joint Genome Institute (JGI-PGF)"/>
            <person name="Walter F."/>
            <person name="Albersmeier A."/>
            <person name="Kalinowski J."/>
            <person name="Ruckert C."/>
        </authorList>
    </citation>
    <scope>NUCLEOTIDE SEQUENCE</scope>
    <source>
        <strain evidence="2">KCTC 12719</strain>
    </source>
</reference>
<reference evidence="2" key="2">
    <citation type="submission" date="2020-09" db="EMBL/GenBank/DDBJ databases">
        <authorList>
            <person name="Sun Q."/>
            <person name="Kim S."/>
        </authorList>
    </citation>
    <scope>NUCLEOTIDE SEQUENCE</scope>
    <source>
        <strain evidence="2">KCTC 12719</strain>
    </source>
</reference>
<accession>A0A918SGH5</accession>
<name>A0A918SGH5_9FLAO</name>
<evidence type="ECO:0000259" key="1">
    <source>
        <dbReference type="Pfam" id="PF13590"/>
    </source>
</evidence>
<dbReference type="Gene3D" id="3.30.160.670">
    <property type="match status" value="1"/>
</dbReference>
<evidence type="ECO:0000313" key="2">
    <source>
        <dbReference type="EMBL" id="GHA40841.1"/>
    </source>
</evidence>
<proteinExistence type="predicted"/>
<dbReference type="AlphaFoldDB" id="A0A918SGH5"/>
<protein>
    <recommendedName>
        <fullName evidence="1">DUF4136 domain-containing protein</fullName>
    </recommendedName>
</protein>
<evidence type="ECO:0000313" key="3">
    <source>
        <dbReference type="Proteomes" id="UP000610456"/>
    </source>
</evidence>
<organism evidence="2 3">
    <name type="scientific">Salinimicrobium marinum</name>
    <dbReference type="NCBI Taxonomy" id="680283"/>
    <lineage>
        <taxon>Bacteria</taxon>
        <taxon>Pseudomonadati</taxon>
        <taxon>Bacteroidota</taxon>
        <taxon>Flavobacteriia</taxon>
        <taxon>Flavobacteriales</taxon>
        <taxon>Flavobacteriaceae</taxon>
        <taxon>Salinimicrobium</taxon>
    </lineage>
</organism>
<dbReference type="Proteomes" id="UP000610456">
    <property type="component" value="Unassembled WGS sequence"/>
</dbReference>
<gene>
    <name evidence="2" type="ORF">GCM10007103_22720</name>
</gene>